<evidence type="ECO:0000313" key="4">
    <source>
        <dbReference type="Proteomes" id="UP000027002"/>
    </source>
</evidence>
<dbReference type="PROSITE" id="PS51397">
    <property type="entry name" value="WLM"/>
    <property type="match status" value="1"/>
</dbReference>
<feature type="region of interest" description="Disordered" evidence="1">
    <location>
        <begin position="248"/>
        <end position="295"/>
    </location>
</feature>
<proteinExistence type="predicted"/>
<evidence type="ECO:0000259" key="2">
    <source>
        <dbReference type="PROSITE" id="PS51397"/>
    </source>
</evidence>
<dbReference type="GeneID" id="66063341"/>
<dbReference type="InterPro" id="IPR013536">
    <property type="entry name" value="WLM_dom"/>
</dbReference>
<dbReference type="EMBL" id="CP072754">
    <property type="protein sequence ID" value="QUC18322.1"/>
    <property type="molecule type" value="Genomic_DNA"/>
</dbReference>
<gene>
    <name evidence="3" type="ORF">UV8b_02563</name>
</gene>
<dbReference type="Proteomes" id="UP000027002">
    <property type="component" value="Chromosome 2"/>
</dbReference>
<organism evidence="3 4">
    <name type="scientific">Ustilaginoidea virens</name>
    <name type="common">Rice false smut fungus</name>
    <name type="synonym">Villosiclava virens</name>
    <dbReference type="NCBI Taxonomy" id="1159556"/>
    <lineage>
        <taxon>Eukaryota</taxon>
        <taxon>Fungi</taxon>
        <taxon>Dikarya</taxon>
        <taxon>Ascomycota</taxon>
        <taxon>Pezizomycotina</taxon>
        <taxon>Sordariomycetes</taxon>
        <taxon>Hypocreomycetidae</taxon>
        <taxon>Hypocreales</taxon>
        <taxon>Clavicipitaceae</taxon>
        <taxon>Ustilaginoidea</taxon>
    </lineage>
</organism>
<evidence type="ECO:0000313" key="3">
    <source>
        <dbReference type="EMBL" id="QUC18322.1"/>
    </source>
</evidence>
<feature type="compositionally biased region" description="Polar residues" evidence="1">
    <location>
        <begin position="266"/>
        <end position="276"/>
    </location>
</feature>
<dbReference type="InterPro" id="IPR053136">
    <property type="entry name" value="UTP_pyrophosphatase-like"/>
</dbReference>
<evidence type="ECO:0000256" key="1">
    <source>
        <dbReference type="SAM" id="MobiDB-lite"/>
    </source>
</evidence>
<sequence>MPIGIQRLNARNSQPNPNIVFIKPLPGPHEKSAQAFLERIAAQCLPVMRKHHLSVMSLEEYEPNREFVGRNFNAGEVVQLVLRSVQTGRWLPFNCVQMVMMHELAHCKQMNHSRAFWVVRNQFAAQMTDLWGEGYTGEGLWGRGANLTTGEWERNQVNSDEVLPEHLCGGTYRSPRRKRKAKTALTHQQRKERRVLKKFGVNGVALGADEDTKIKLEKGKRVKAKPRVAGSARGRELRAAAALARLEQQKDQEIDDGKKCKVEENATASESETGESQYEDDDVAETDRQDAIDLDGVTPLRDAKGRSMVRVCSDEDATNPDARDELIQLQDVFRARVKMESPVPETSLRPAVCQERAQSRRAMSPGETGPLRVTLVKVIRNQAWAWRASRVDSCTAASFISPIIISLFNVLIQQQHFGSYVQHVRECVEPCTLAGFMDMQHLIMQKQRIRQLG</sequence>
<keyword evidence="4" id="KW-1185">Reference proteome</keyword>
<feature type="compositionally biased region" description="Basic and acidic residues" evidence="1">
    <location>
        <begin position="248"/>
        <end position="264"/>
    </location>
</feature>
<dbReference type="KEGG" id="uvi:66063341"/>
<dbReference type="Gene3D" id="3.30.2010.10">
    <property type="entry name" value="Metalloproteases ('zincins'), catalytic domain"/>
    <property type="match status" value="1"/>
</dbReference>
<feature type="region of interest" description="Disordered" evidence="1">
    <location>
        <begin position="170"/>
        <end position="189"/>
    </location>
</feature>
<feature type="domain" description="WLM" evidence="2">
    <location>
        <begin position="10"/>
        <end position="247"/>
    </location>
</feature>
<dbReference type="AlphaFoldDB" id="A0A8E5MG89"/>
<dbReference type="OrthoDB" id="447842at2759"/>
<reference evidence="3" key="1">
    <citation type="submission" date="2020-03" db="EMBL/GenBank/DDBJ databases">
        <title>A mixture of massive structural variations and highly conserved coding sequences in Ustilaginoidea virens genome.</title>
        <authorList>
            <person name="Zhang K."/>
            <person name="Zhao Z."/>
            <person name="Zhang Z."/>
            <person name="Li Y."/>
            <person name="Hsiang T."/>
            <person name="Sun W."/>
        </authorList>
    </citation>
    <scope>NUCLEOTIDE SEQUENCE</scope>
    <source>
        <strain evidence="3">UV-8b</strain>
    </source>
</reference>
<dbReference type="Pfam" id="PF08325">
    <property type="entry name" value="WLM"/>
    <property type="match status" value="1"/>
</dbReference>
<accession>A0A8E5MG89</accession>
<name>A0A8E5MG89_USTVR</name>
<dbReference type="PANTHER" id="PTHR30399">
    <property type="entry name" value="UNCHARACTERIZED PROTEIN YGJP"/>
    <property type="match status" value="1"/>
</dbReference>
<protein>
    <recommendedName>
        <fullName evidence="2">WLM domain-containing protein</fullName>
    </recommendedName>
</protein>
<dbReference type="PANTHER" id="PTHR30399:SF1">
    <property type="entry name" value="UTP PYROPHOSPHATASE"/>
    <property type="match status" value="1"/>
</dbReference>
<feature type="compositionally biased region" description="Basic residues" evidence="1">
    <location>
        <begin position="174"/>
        <end position="189"/>
    </location>
</feature>
<dbReference type="RefSeq" id="XP_042995995.1">
    <property type="nucleotide sequence ID" value="XM_043140061.1"/>
</dbReference>